<dbReference type="GO" id="GO:0004713">
    <property type="term" value="F:protein tyrosine kinase activity"/>
    <property type="evidence" value="ECO:0007669"/>
    <property type="project" value="TreeGrafter"/>
</dbReference>
<dbReference type="GO" id="GO:0005737">
    <property type="term" value="C:cytoplasm"/>
    <property type="evidence" value="ECO:0007669"/>
    <property type="project" value="TreeGrafter"/>
</dbReference>
<sequence>MSSASWTNKHGLLKTNSPIHRSPLYKRRKKMKTPVTYHRSSRDELTQKKASHHKSLFASPEQGNPLDSSGLDSEDDMLDPPKHSNVNPFCKLDETILTNSVASTAATRSECLESSPGERCLFSSPSPGPARNRTVASKIKQPSRKFQHHSRSDSFKSIMSVSSSTGPVDVALRSPGPAFGSPSSRIESPESRISPSSLCGELKRTCSLMGSDTEADQEDKRGNQSPSSDILLDEDKSDSPPARHRGKARCAQTPQPMGQPMATVRMVPRRRTIGGKDRKEAKIAKHFSRFQEEFETRGVLGGGTFGTVYLCKNRLDGCMYAVKVTKQRFKGKADRERVLKEVYALAALCNSEENNHIVRYFSAFVEDGRLYIQTELCERSLQDMIRTESFPGGIETVAKEMGRQVLQGLARLHKQNLAHLDIKPANIFVKNGVYKVGDLGHACLARIQQVPLPAPPAVDGKDPGLIMFSPVKGNNKVHSSGDMVEEGDSRYMAQEILNEDYSNLTKGDIFSLGASMYEMFLGRELPANGPEWHDIRNGILDPLAMRYCSDSLRDLITLMLLKDPVRRPSAETLLASGGPGGILRTEWENKLAREQAAAEEYRKELARIKSTTGASQRFNPEARYRFRRSNTM</sequence>
<evidence type="ECO:0000256" key="4">
    <source>
        <dbReference type="ARBA" id="ARBA00022840"/>
    </source>
</evidence>
<organism evidence="11">
    <name type="scientific">Mucochytrium quahogii</name>
    <dbReference type="NCBI Taxonomy" id="96639"/>
    <lineage>
        <taxon>Eukaryota</taxon>
        <taxon>Sar</taxon>
        <taxon>Stramenopiles</taxon>
        <taxon>Bigyra</taxon>
        <taxon>Labyrinthulomycetes</taxon>
        <taxon>Thraustochytrida</taxon>
        <taxon>Thraustochytriidae</taxon>
        <taxon>Mucochytrium</taxon>
    </lineage>
</organism>
<keyword evidence="8" id="KW-0175">Coiled coil</keyword>
<evidence type="ECO:0000256" key="5">
    <source>
        <dbReference type="ARBA" id="ARBA00023193"/>
    </source>
</evidence>
<accession>A0A7S2SIK3</accession>
<keyword evidence="4 7" id="KW-0067">ATP-binding</keyword>
<evidence type="ECO:0000256" key="7">
    <source>
        <dbReference type="PROSITE-ProRule" id="PRU10141"/>
    </source>
</evidence>
<dbReference type="InterPro" id="IPR017441">
    <property type="entry name" value="Protein_kinase_ATP_BS"/>
</dbReference>
<evidence type="ECO:0000256" key="6">
    <source>
        <dbReference type="ARBA" id="ARBA00037982"/>
    </source>
</evidence>
<reference evidence="11" key="1">
    <citation type="submission" date="2021-01" db="EMBL/GenBank/DDBJ databases">
        <authorList>
            <person name="Corre E."/>
            <person name="Pelletier E."/>
            <person name="Niang G."/>
            <person name="Scheremetjew M."/>
            <person name="Finn R."/>
            <person name="Kale V."/>
            <person name="Holt S."/>
            <person name="Cochrane G."/>
            <person name="Meng A."/>
            <person name="Brown T."/>
            <person name="Cohen L."/>
        </authorList>
    </citation>
    <scope>NUCLEOTIDE SEQUENCE</scope>
    <source>
        <strain evidence="11">NY070348D</strain>
    </source>
</reference>
<feature type="coiled-coil region" evidence="8">
    <location>
        <begin position="584"/>
        <end position="611"/>
    </location>
</feature>
<dbReference type="PROSITE" id="PS00107">
    <property type="entry name" value="PROTEIN_KINASE_ATP"/>
    <property type="match status" value="1"/>
</dbReference>
<feature type="region of interest" description="Disordered" evidence="9">
    <location>
        <begin position="114"/>
        <end position="198"/>
    </location>
</feature>
<dbReference type="InterPro" id="IPR008271">
    <property type="entry name" value="Ser/Thr_kinase_AS"/>
</dbReference>
<dbReference type="SMART" id="SM00220">
    <property type="entry name" value="S_TKc"/>
    <property type="match status" value="1"/>
</dbReference>
<evidence type="ECO:0000256" key="1">
    <source>
        <dbReference type="ARBA" id="ARBA00022679"/>
    </source>
</evidence>
<proteinExistence type="inferred from homology"/>
<dbReference type="PROSITE" id="PS00108">
    <property type="entry name" value="PROTEIN_KINASE_ST"/>
    <property type="match status" value="1"/>
</dbReference>
<feature type="domain" description="Protein kinase" evidence="10">
    <location>
        <begin position="294"/>
        <end position="583"/>
    </location>
</feature>
<evidence type="ECO:0000313" key="11">
    <source>
        <dbReference type="EMBL" id="CAD9701081.1"/>
    </source>
</evidence>
<feature type="compositionally biased region" description="Basic residues" evidence="9">
    <location>
        <begin position="23"/>
        <end position="32"/>
    </location>
</feature>
<dbReference type="PROSITE" id="PS50011">
    <property type="entry name" value="PROTEIN_KINASE_DOM"/>
    <property type="match status" value="1"/>
</dbReference>
<keyword evidence="2 7" id="KW-0547">Nucleotide-binding</keyword>
<protein>
    <recommendedName>
        <fullName evidence="10">Protein kinase domain-containing protein</fullName>
    </recommendedName>
</protein>
<feature type="compositionally biased region" description="Polar residues" evidence="9">
    <location>
        <begin position="1"/>
        <end position="19"/>
    </location>
</feature>
<feature type="binding site" evidence="7">
    <location>
        <position position="323"/>
    </location>
    <ligand>
        <name>ATP</name>
        <dbReference type="ChEBI" id="CHEBI:30616"/>
    </ligand>
</feature>
<keyword evidence="3" id="KW-0418">Kinase</keyword>
<feature type="compositionally biased region" description="Polar residues" evidence="9">
    <location>
        <begin position="155"/>
        <end position="166"/>
    </location>
</feature>
<dbReference type="SUPFAM" id="SSF56112">
    <property type="entry name" value="Protein kinase-like (PK-like)"/>
    <property type="match status" value="1"/>
</dbReference>
<feature type="compositionally biased region" description="Low complexity" evidence="9">
    <location>
        <begin position="181"/>
        <end position="197"/>
    </location>
</feature>
<feature type="region of interest" description="Disordered" evidence="9">
    <location>
        <begin position="1"/>
        <end position="86"/>
    </location>
</feature>
<gene>
    <name evidence="11" type="ORF">QSP1433_LOCUS14456</name>
</gene>
<name>A0A7S2SIK3_9STRA</name>
<dbReference type="InterPro" id="IPR050339">
    <property type="entry name" value="CC_SR_Kinase"/>
</dbReference>
<dbReference type="PANTHER" id="PTHR11042:SF185">
    <property type="entry name" value="WEE1-LIKE PROTEIN KINASE"/>
    <property type="match status" value="1"/>
</dbReference>
<evidence type="ECO:0000259" key="10">
    <source>
        <dbReference type="PROSITE" id="PS50011"/>
    </source>
</evidence>
<dbReference type="GO" id="GO:0005524">
    <property type="term" value="F:ATP binding"/>
    <property type="evidence" value="ECO:0007669"/>
    <property type="project" value="UniProtKB-UniRule"/>
</dbReference>
<dbReference type="EMBL" id="HBHK01022882">
    <property type="protein sequence ID" value="CAD9701081.1"/>
    <property type="molecule type" value="Transcribed_RNA"/>
</dbReference>
<evidence type="ECO:0000256" key="8">
    <source>
        <dbReference type="SAM" id="Coils"/>
    </source>
</evidence>
<dbReference type="Pfam" id="PF00069">
    <property type="entry name" value="Pkinase"/>
    <property type="match status" value="1"/>
</dbReference>
<keyword evidence="5" id="KW-0652">Protein synthesis inhibitor</keyword>
<dbReference type="PANTHER" id="PTHR11042">
    <property type="entry name" value="EUKARYOTIC TRANSLATION INITIATION FACTOR 2-ALPHA KINASE EIF2-ALPHA KINASE -RELATED"/>
    <property type="match status" value="1"/>
</dbReference>
<evidence type="ECO:0000256" key="2">
    <source>
        <dbReference type="ARBA" id="ARBA00022741"/>
    </source>
</evidence>
<dbReference type="InterPro" id="IPR011009">
    <property type="entry name" value="Kinase-like_dom_sf"/>
</dbReference>
<evidence type="ECO:0000256" key="3">
    <source>
        <dbReference type="ARBA" id="ARBA00022777"/>
    </source>
</evidence>
<dbReference type="Gene3D" id="1.10.510.10">
    <property type="entry name" value="Transferase(Phosphotransferase) domain 1"/>
    <property type="match status" value="1"/>
</dbReference>
<feature type="compositionally biased region" description="Polar residues" evidence="9">
    <location>
        <begin position="61"/>
        <end position="71"/>
    </location>
</feature>
<evidence type="ECO:0000256" key="9">
    <source>
        <dbReference type="SAM" id="MobiDB-lite"/>
    </source>
</evidence>
<dbReference type="GO" id="GO:0017148">
    <property type="term" value="P:negative regulation of translation"/>
    <property type="evidence" value="ECO:0007669"/>
    <property type="project" value="UniProtKB-KW"/>
</dbReference>
<feature type="region of interest" description="Disordered" evidence="9">
    <location>
        <begin position="210"/>
        <end position="259"/>
    </location>
</feature>
<comment type="similarity">
    <text evidence="6">Belongs to the protein kinase superfamily. Ser/Thr protein kinase family. GCN2 subfamily.</text>
</comment>
<dbReference type="GO" id="GO:0005634">
    <property type="term" value="C:nucleus"/>
    <property type="evidence" value="ECO:0007669"/>
    <property type="project" value="TreeGrafter"/>
</dbReference>
<keyword evidence="1" id="KW-0808">Transferase</keyword>
<dbReference type="Gene3D" id="3.30.200.20">
    <property type="entry name" value="Phosphorylase Kinase, domain 1"/>
    <property type="match status" value="1"/>
</dbReference>
<dbReference type="AlphaFoldDB" id="A0A7S2SIK3"/>
<dbReference type="InterPro" id="IPR000719">
    <property type="entry name" value="Prot_kinase_dom"/>
</dbReference>